<dbReference type="Proteomes" id="UP000281738">
    <property type="component" value="Unassembled WGS sequence"/>
</dbReference>
<dbReference type="EMBL" id="RKHO01000001">
    <property type="protein sequence ID" value="ROR90364.1"/>
    <property type="molecule type" value="Genomic_DNA"/>
</dbReference>
<proteinExistence type="predicted"/>
<gene>
    <name evidence="1" type="ORF">EDD33_1204</name>
</gene>
<comment type="caution">
    <text evidence="1">The sequence shown here is derived from an EMBL/GenBank/DDBJ whole genome shotgun (WGS) entry which is preliminary data.</text>
</comment>
<name>A0A3N2CSZ9_9ACTN</name>
<accession>A0A3N2CSZ9</accession>
<evidence type="ECO:0000313" key="2">
    <source>
        <dbReference type="Proteomes" id="UP000281738"/>
    </source>
</evidence>
<reference evidence="1 2" key="1">
    <citation type="submission" date="2018-11" db="EMBL/GenBank/DDBJ databases">
        <title>Sequencing the genomes of 1000 actinobacteria strains.</title>
        <authorList>
            <person name="Klenk H.-P."/>
        </authorList>
    </citation>
    <scope>NUCLEOTIDE SEQUENCE [LARGE SCALE GENOMIC DNA]</scope>
    <source>
        <strain evidence="1 2">DSM 12652</strain>
    </source>
</reference>
<dbReference type="AlphaFoldDB" id="A0A3N2CSZ9"/>
<dbReference type="OrthoDB" id="3828320at2"/>
<evidence type="ECO:0000313" key="1">
    <source>
        <dbReference type="EMBL" id="ROR90364.1"/>
    </source>
</evidence>
<organism evidence="1 2">
    <name type="scientific">Nocardioides aurantiacus</name>
    <dbReference type="NCBI Taxonomy" id="86796"/>
    <lineage>
        <taxon>Bacteria</taxon>
        <taxon>Bacillati</taxon>
        <taxon>Actinomycetota</taxon>
        <taxon>Actinomycetes</taxon>
        <taxon>Propionibacteriales</taxon>
        <taxon>Nocardioidaceae</taxon>
        <taxon>Nocardioides</taxon>
    </lineage>
</organism>
<dbReference type="RefSeq" id="WP_123389523.1">
    <property type="nucleotide sequence ID" value="NZ_RKHO01000001.1"/>
</dbReference>
<protein>
    <submittedName>
        <fullName evidence="1">Uncharacterized protein</fullName>
    </submittedName>
</protein>
<keyword evidence="2" id="KW-1185">Reference proteome</keyword>
<sequence>MTQFDPSEDGMKSFLDHIGTRVKTTVDDVVAHTAGEDLETAVTTLHLALNTIPGLEFDRAWAQEAVETLRRGDPLEIQVG</sequence>